<dbReference type="InterPro" id="IPR041700">
    <property type="entry name" value="OMP_b-brl_3"/>
</dbReference>
<keyword evidence="4" id="KW-1185">Reference proteome</keyword>
<name>A0ABP7W966_9SPHI</name>
<evidence type="ECO:0000259" key="2">
    <source>
        <dbReference type="Pfam" id="PF14905"/>
    </source>
</evidence>
<reference evidence="4" key="1">
    <citation type="journal article" date="2019" name="Int. J. Syst. Evol. Microbiol.">
        <title>The Global Catalogue of Microorganisms (GCM) 10K type strain sequencing project: providing services to taxonomists for standard genome sequencing and annotation.</title>
        <authorList>
            <consortium name="The Broad Institute Genomics Platform"/>
            <consortium name="The Broad Institute Genome Sequencing Center for Infectious Disease"/>
            <person name="Wu L."/>
            <person name="Ma J."/>
        </authorList>
    </citation>
    <scope>NUCLEOTIDE SEQUENCE [LARGE SCALE GENOMIC DNA]</scope>
    <source>
        <strain evidence="4">JCM 17085</strain>
    </source>
</reference>
<evidence type="ECO:0000256" key="1">
    <source>
        <dbReference type="SAM" id="SignalP"/>
    </source>
</evidence>
<sequence>MRITSAFSINKLVVCTLLSLFSSVAFAQNKASVSGKITDSLSKTPIEFATVAVVNAKDTSLISYTLTQNNGSFKLSGLPAGAETRLIVSTMGYATHRQTFVFKPGENKDLGSIFLNPKSLKEVVIKGERSPVVIRKDTLEFNTEAFKTRPNAVVEDLLKLLPGVQVNMDGSILVNGKSVSKLLIDGKRFFGDDPTVGTKNLDADMVDKVQVYDDRDEDPDHKLTDMEVNKIINLKLKNKIKKSTIGKIYGGEGTRGRYEAGGIISSFRDTLQISVLGLTNNLTHTGFSNADLTGFGGFNRSGGNVQYDGTFGGNGDGGIERMRSTGININNDYGKKLKTNFMYFYYNYVKDYNSKSINEQQLDNTLLTTKDAAVNQLRQRRHIASTLIEWSPDTLQHLRFNAQLAISPTSNDASGTTNNFNTQTPKISDLFSKTSGVSQVNEFNDRLVYHYKINQKNSLTIFQTADIKNSGANNYNFNNLESFTSAVPSSVLDRYTNSNQRNYYGELSSAFNHDFTTVVSYEVFVQSRYYQTANKLATFNKSPDSFYDDFLTDQSNNTVRDHFIENLKNTVTFNFKNKSRLQLAADLEIQSITNNYHANVPTQTRWYAYLFPKVNYYNAKKHYSVSYWEMADPPEVYQIQPITRQVSSLETNTGNPNLIPGIERHLNFYYYNYNNDKQSNIYLNTYAGVTTNNIVQVSTKDDNGFITSTYANKNGGWYAGGSIYEGKQFKKSQIWKFALGNRLSTSFDQRSFYFNGDEGTQYNYSITDAPSANVNYKSVVNLNLTYNLSKNITTYRGVDYPSVSTLRHTVITTAAINWPKHVVFDFQYEYRYNPQIPAGFSRSANILNPAITYMFLKKERAQFKLSAYDLLNQNTMVYRYAANNSITSGENQILRRYFLLTFMYKINSMKTK</sequence>
<dbReference type="Proteomes" id="UP001500841">
    <property type="component" value="Unassembled WGS sequence"/>
</dbReference>
<dbReference type="Gene3D" id="2.60.40.1120">
    <property type="entry name" value="Carboxypeptidase-like, regulatory domain"/>
    <property type="match status" value="1"/>
</dbReference>
<evidence type="ECO:0000313" key="4">
    <source>
        <dbReference type="Proteomes" id="UP001500841"/>
    </source>
</evidence>
<accession>A0ABP7W966</accession>
<protein>
    <submittedName>
        <fullName evidence="3">Outer membrane beta-barrel protein</fullName>
    </submittedName>
</protein>
<dbReference type="Pfam" id="PF13620">
    <property type="entry name" value="CarboxypepD_reg"/>
    <property type="match status" value="1"/>
</dbReference>
<feature type="signal peptide" evidence="1">
    <location>
        <begin position="1"/>
        <end position="27"/>
    </location>
</feature>
<dbReference type="RefSeq" id="WP_345100216.1">
    <property type="nucleotide sequence ID" value="NZ_BAABCV010000001.1"/>
</dbReference>
<keyword evidence="1" id="KW-0732">Signal</keyword>
<gene>
    <name evidence="3" type="ORF">GCM10022392_00850</name>
</gene>
<organism evidence="3 4">
    <name type="scientific">Mucilaginibacter panaciglaebae</name>
    <dbReference type="NCBI Taxonomy" id="502331"/>
    <lineage>
        <taxon>Bacteria</taxon>
        <taxon>Pseudomonadati</taxon>
        <taxon>Bacteroidota</taxon>
        <taxon>Sphingobacteriia</taxon>
        <taxon>Sphingobacteriales</taxon>
        <taxon>Sphingobacteriaceae</taxon>
        <taxon>Mucilaginibacter</taxon>
    </lineage>
</organism>
<dbReference type="SUPFAM" id="SSF56935">
    <property type="entry name" value="Porins"/>
    <property type="match status" value="1"/>
</dbReference>
<dbReference type="SUPFAM" id="SSF49464">
    <property type="entry name" value="Carboxypeptidase regulatory domain-like"/>
    <property type="match status" value="1"/>
</dbReference>
<comment type="caution">
    <text evidence="3">The sequence shown here is derived from an EMBL/GenBank/DDBJ whole genome shotgun (WGS) entry which is preliminary data.</text>
</comment>
<proteinExistence type="predicted"/>
<dbReference type="Pfam" id="PF14905">
    <property type="entry name" value="OMP_b-brl_3"/>
    <property type="match status" value="1"/>
</dbReference>
<dbReference type="EMBL" id="BAABCV010000001">
    <property type="protein sequence ID" value="GAA4083976.1"/>
    <property type="molecule type" value="Genomic_DNA"/>
</dbReference>
<evidence type="ECO:0000313" key="3">
    <source>
        <dbReference type="EMBL" id="GAA4083976.1"/>
    </source>
</evidence>
<feature type="chain" id="PRO_5046414395" evidence="1">
    <location>
        <begin position="28"/>
        <end position="912"/>
    </location>
</feature>
<dbReference type="InterPro" id="IPR008969">
    <property type="entry name" value="CarboxyPept-like_regulatory"/>
</dbReference>
<feature type="domain" description="Outer membrane protein beta-barrel" evidence="2">
    <location>
        <begin position="467"/>
        <end position="904"/>
    </location>
</feature>